<dbReference type="InterPro" id="IPR036179">
    <property type="entry name" value="Ig-like_dom_sf"/>
</dbReference>
<dbReference type="SMART" id="SM00409">
    <property type="entry name" value="IG"/>
    <property type="match status" value="1"/>
</dbReference>
<evidence type="ECO:0000256" key="1">
    <source>
        <dbReference type="ARBA" id="ARBA00022729"/>
    </source>
</evidence>
<dbReference type="STRING" id="30732.ENSOMEP00000003928"/>
<accession>A0A3B3BFW6</accession>
<keyword evidence="2" id="KW-0391">Immunity</keyword>
<evidence type="ECO:0000313" key="5">
    <source>
        <dbReference type="Proteomes" id="UP000261560"/>
    </source>
</evidence>
<evidence type="ECO:0000259" key="3">
    <source>
        <dbReference type="PROSITE" id="PS50835"/>
    </source>
</evidence>
<proteinExistence type="predicted"/>
<dbReference type="Proteomes" id="UP000261560">
    <property type="component" value="Unplaced"/>
</dbReference>
<dbReference type="Pfam" id="PF07686">
    <property type="entry name" value="V-set"/>
    <property type="match status" value="1"/>
</dbReference>
<reference evidence="4" key="2">
    <citation type="submission" date="2025-09" db="UniProtKB">
        <authorList>
            <consortium name="Ensembl"/>
        </authorList>
    </citation>
    <scope>IDENTIFICATION</scope>
</reference>
<dbReference type="InterPro" id="IPR013783">
    <property type="entry name" value="Ig-like_fold"/>
</dbReference>
<keyword evidence="5" id="KW-1185">Reference proteome</keyword>
<feature type="domain" description="Ig-like" evidence="3">
    <location>
        <begin position="17"/>
        <end position="108"/>
    </location>
</feature>
<dbReference type="SMART" id="SM00406">
    <property type="entry name" value="IGv"/>
    <property type="match status" value="1"/>
</dbReference>
<evidence type="ECO:0000313" key="4">
    <source>
        <dbReference type="Ensembl" id="ENSOMEP00000003928.1"/>
    </source>
</evidence>
<organism evidence="4 5">
    <name type="scientific">Oryzias melastigma</name>
    <name type="common">Marine medaka</name>
    <dbReference type="NCBI Taxonomy" id="30732"/>
    <lineage>
        <taxon>Eukaryota</taxon>
        <taxon>Metazoa</taxon>
        <taxon>Chordata</taxon>
        <taxon>Craniata</taxon>
        <taxon>Vertebrata</taxon>
        <taxon>Euteleostomi</taxon>
        <taxon>Actinopterygii</taxon>
        <taxon>Neopterygii</taxon>
        <taxon>Teleostei</taxon>
        <taxon>Neoteleostei</taxon>
        <taxon>Acanthomorphata</taxon>
        <taxon>Ovalentaria</taxon>
        <taxon>Atherinomorphae</taxon>
        <taxon>Beloniformes</taxon>
        <taxon>Adrianichthyidae</taxon>
        <taxon>Oryziinae</taxon>
        <taxon>Oryzias</taxon>
    </lineage>
</organism>
<dbReference type="PaxDb" id="30732-ENSOMEP00000003928"/>
<protein>
    <recommendedName>
        <fullName evidence="3">Ig-like domain-containing protein</fullName>
    </recommendedName>
</protein>
<dbReference type="Gene3D" id="2.60.40.10">
    <property type="entry name" value="Immunoglobulins"/>
    <property type="match status" value="1"/>
</dbReference>
<name>A0A3B3BFW6_ORYME</name>
<dbReference type="InterPro" id="IPR013106">
    <property type="entry name" value="Ig_V-set"/>
</dbReference>
<evidence type="ECO:0000256" key="2">
    <source>
        <dbReference type="ARBA" id="ARBA00022859"/>
    </source>
</evidence>
<dbReference type="PROSITE" id="PS50835">
    <property type="entry name" value="IG_LIKE"/>
    <property type="match status" value="1"/>
</dbReference>
<dbReference type="AlphaFoldDB" id="A0A3B3BFW6"/>
<dbReference type="GeneTree" id="ENSGT00940000166007"/>
<dbReference type="InterPro" id="IPR003599">
    <property type="entry name" value="Ig_sub"/>
</dbReference>
<keyword evidence="1" id="KW-0732">Signal</keyword>
<dbReference type="GO" id="GO:0007166">
    <property type="term" value="P:cell surface receptor signaling pathway"/>
    <property type="evidence" value="ECO:0007669"/>
    <property type="project" value="TreeGrafter"/>
</dbReference>
<dbReference type="PANTHER" id="PTHR23268:SF102">
    <property type="entry name" value="IMMUNOGLOBULIN V-SET DOMAIN-CONTAINING PROTEIN"/>
    <property type="match status" value="1"/>
</dbReference>
<dbReference type="Ensembl" id="ENSOMET00000009999.1">
    <property type="protein sequence ID" value="ENSOMEP00000003928.1"/>
    <property type="gene ID" value="ENSOMEG00000004865.1"/>
</dbReference>
<dbReference type="OMA" id="RCSHSIQ"/>
<dbReference type="GO" id="GO:0005886">
    <property type="term" value="C:plasma membrane"/>
    <property type="evidence" value="ECO:0007669"/>
    <property type="project" value="TreeGrafter"/>
</dbReference>
<dbReference type="InterPro" id="IPR050413">
    <property type="entry name" value="TCR_beta_variable"/>
</dbReference>
<dbReference type="GO" id="GO:0002376">
    <property type="term" value="P:immune system process"/>
    <property type="evidence" value="ECO:0007669"/>
    <property type="project" value="UniProtKB-KW"/>
</dbReference>
<sequence>DGACSGSTPAHVFTRAGEKAEIRCSHSIQNSVSSYDTILWYQKLQDDSALDLIGYTVVTSPAVEEKFKQNFKISGDGSKKSDLHLERLNPADSGVYYCAASRHSDSMSCFSTVKDLVDQIYEEEKEKTKKDLQSAIAV</sequence>
<dbReference type="SUPFAM" id="SSF48726">
    <property type="entry name" value="Immunoglobulin"/>
    <property type="match status" value="1"/>
</dbReference>
<dbReference type="PANTHER" id="PTHR23268">
    <property type="entry name" value="T-CELL RECEPTOR BETA CHAIN"/>
    <property type="match status" value="1"/>
</dbReference>
<reference evidence="4" key="1">
    <citation type="submission" date="2025-08" db="UniProtKB">
        <authorList>
            <consortium name="Ensembl"/>
        </authorList>
    </citation>
    <scope>IDENTIFICATION</scope>
</reference>
<dbReference type="InterPro" id="IPR007110">
    <property type="entry name" value="Ig-like_dom"/>
</dbReference>